<comment type="caution">
    <text evidence="1">The sequence shown here is derived from an EMBL/GenBank/DDBJ whole genome shotgun (WGS) entry which is preliminary data.</text>
</comment>
<sequence>MSSPFLHRIEGASSLVASAGGEDRAVDSLWGKPNPNPNPTRDFLRQLPIFSAMRLPTPSSFPTGLHGVQGIAEPIRREILYPPF</sequence>
<evidence type="ECO:0000313" key="3">
    <source>
        <dbReference type="Proteomes" id="UP000636800"/>
    </source>
</evidence>
<dbReference type="AlphaFoldDB" id="A0A835U2Y3"/>
<reference evidence="3 4" key="1">
    <citation type="journal article" date="2020" name="Nat. Food">
        <title>A phased Vanilla planifolia genome enables genetic improvement of flavour and production.</title>
        <authorList>
            <person name="Hasing T."/>
            <person name="Tang H."/>
            <person name="Brym M."/>
            <person name="Khazi F."/>
            <person name="Huang T."/>
            <person name="Chambers A.H."/>
        </authorList>
    </citation>
    <scope>NUCLEOTIDE SEQUENCE [LARGE SCALE GENOMIC DNA]</scope>
    <source>
        <tissue evidence="1">Leaf</tissue>
    </source>
</reference>
<proteinExistence type="predicted"/>
<accession>A0A835U2Y3</accession>
<dbReference type="Proteomes" id="UP000639772">
    <property type="component" value="Unassembled WGS sequence"/>
</dbReference>
<gene>
    <name evidence="1" type="ORF">HPP92_028576</name>
    <name evidence="2" type="ORF">HPP92_028578</name>
</gene>
<name>A0A835U2Y3_VANPL</name>
<evidence type="ECO:0000313" key="4">
    <source>
        <dbReference type="Proteomes" id="UP000639772"/>
    </source>
</evidence>
<dbReference type="EMBL" id="JADCNL010000528">
    <property type="protein sequence ID" value="KAG0446964.1"/>
    <property type="molecule type" value="Genomic_DNA"/>
</dbReference>
<protein>
    <submittedName>
        <fullName evidence="1">Uncharacterized protein</fullName>
    </submittedName>
</protein>
<organism evidence="1 4">
    <name type="scientific">Vanilla planifolia</name>
    <name type="common">Vanilla</name>
    <dbReference type="NCBI Taxonomy" id="51239"/>
    <lineage>
        <taxon>Eukaryota</taxon>
        <taxon>Viridiplantae</taxon>
        <taxon>Streptophyta</taxon>
        <taxon>Embryophyta</taxon>
        <taxon>Tracheophyta</taxon>
        <taxon>Spermatophyta</taxon>
        <taxon>Magnoliopsida</taxon>
        <taxon>Liliopsida</taxon>
        <taxon>Asparagales</taxon>
        <taxon>Orchidaceae</taxon>
        <taxon>Vanilloideae</taxon>
        <taxon>Vanilleae</taxon>
        <taxon>Vanilla</taxon>
    </lineage>
</organism>
<evidence type="ECO:0000313" key="2">
    <source>
        <dbReference type="EMBL" id="KAG0446964.1"/>
    </source>
</evidence>
<evidence type="ECO:0000313" key="1">
    <source>
        <dbReference type="EMBL" id="KAG0446903.1"/>
    </source>
</evidence>
<dbReference type="EMBL" id="JADCNM010000529">
    <property type="protein sequence ID" value="KAG0446903.1"/>
    <property type="molecule type" value="Genomic_DNA"/>
</dbReference>
<keyword evidence="3" id="KW-1185">Reference proteome</keyword>
<dbReference type="Proteomes" id="UP000636800">
    <property type="component" value="Unassembled WGS sequence"/>
</dbReference>